<feature type="transmembrane region" description="Helical" evidence="1">
    <location>
        <begin position="177"/>
        <end position="198"/>
    </location>
</feature>
<keyword evidence="1" id="KW-0812">Transmembrane</keyword>
<reference evidence="3 4" key="1">
    <citation type="submission" date="2019-07" db="EMBL/GenBank/DDBJ databases">
        <title>Whole genome shotgun sequence of Cellulomonas xylanilytica NBRC 101102.</title>
        <authorList>
            <person name="Hosoyama A."/>
            <person name="Uohara A."/>
            <person name="Ohji S."/>
            <person name="Ichikawa N."/>
        </authorList>
    </citation>
    <scope>NUCLEOTIDE SEQUENCE [LARGE SCALE GENOMIC DNA]</scope>
    <source>
        <strain evidence="3 4">NBRC 101102</strain>
    </source>
</reference>
<feature type="transmembrane region" description="Helical" evidence="1">
    <location>
        <begin position="12"/>
        <end position="33"/>
    </location>
</feature>
<dbReference type="EMBL" id="BJUB01000010">
    <property type="protein sequence ID" value="GEK22698.1"/>
    <property type="molecule type" value="Genomic_DNA"/>
</dbReference>
<keyword evidence="1" id="KW-0472">Membrane</keyword>
<proteinExistence type="predicted"/>
<sequence>MRPTLEFSSRYGRALTVAAGVVALVALVSVGVQDGLGEVVRALPLAGVVVLGIWVLFWRPAVVVSDGGVLVRNPLRSTHVPWPTYRGLTVQWSLVLHTTEGDLTAWAAPRSSGTAARMRRGGDDDGVVTPTKDARLPGTAEDVAAAIGDRHRALSDAGFLRGAEQARTAGGIRPERHWHVATIAALLVLVAAAAAVLATA</sequence>
<organism evidence="3 4">
    <name type="scientific">Cellulomonas xylanilytica</name>
    <dbReference type="NCBI Taxonomy" id="233583"/>
    <lineage>
        <taxon>Bacteria</taxon>
        <taxon>Bacillati</taxon>
        <taxon>Actinomycetota</taxon>
        <taxon>Actinomycetes</taxon>
        <taxon>Micrococcales</taxon>
        <taxon>Cellulomonadaceae</taxon>
        <taxon>Cellulomonas</taxon>
    </lineage>
</organism>
<evidence type="ECO:0000259" key="2">
    <source>
        <dbReference type="Pfam" id="PF10756"/>
    </source>
</evidence>
<protein>
    <recommendedName>
        <fullName evidence="2">Low molecular weight protein antigen 6 PH domain-containing protein</fullName>
    </recommendedName>
</protein>
<keyword evidence="4" id="KW-1185">Reference proteome</keyword>
<evidence type="ECO:0000313" key="3">
    <source>
        <dbReference type="EMBL" id="GEK22698.1"/>
    </source>
</evidence>
<evidence type="ECO:0000256" key="1">
    <source>
        <dbReference type="SAM" id="Phobius"/>
    </source>
</evidence>
<dbReference type="InterPro" id="IPR019692">
    <property type="entry name" value="CFP-6_PH"/>
</dbReference>
<comment type="caution">
    <text evidence="3">The sequence shown here is derived from an EMBL/GenBank/DDBJ whole genome shotgun (WGS) entry which is preliminary data.</text>
</comment>
<evidence type="ECO:0000313" key="4">
    <source>
        <dbReference type="Proteomes" id="UP000321118"/>
    </source>
</evidence>
<name>A0A510V755_9CELL</name>
<feature type="transmembrane region" description="Helical" evidence="1">
    <location>
        <begin position="39"/>
        <end position="58"/>
    </location>
</feature>
<dbReference type="AlphaFoldDB" id="A0A510V755"/>
<dbReference type="Proteomes" id="UP000321118">
    <property type="component" value="Unassembled WGS sequence"/>
</dbReference>
<gene>
    <name evidence="3" type="ORF">CXY01_32180</name>
</gene>
<accession>A0A510V755</accession>
<dbReference type="Pfam" id="PF10756">
    <property type="entry name" value="bPH_6"/>
    <property type="match status" value="1"/>
</dbReference>
<keyword evidence="1" id="KW-1133">Transmembrane helix</keyword>
<dbReference type="RefSeq" id="WP_186813433.1">
    <property type="nucleotide sequence ID" value="NZ_BJUB01000010.1"/>
</dbReference>
<feature type="domain" description="Low molecular weight protein antigen 6 PH" evidence="2">
    <location>
        <begin position="59"/>
        <end position="103"/>
    </location>
</feature>